<dbReference type="InterPro" id="IPR037198">
    <property type="entry name" value="MutL_C_sf"/>
</dbReference>
<dbReference type="InterPro" id="IPR020667">
    <property type="entry name" value="DNA_mismatch_repair_MutL"/>
</dbReference>
<feature type="domain" description="DNA mismatch repair protein S5" evidence="7">
    <location>
        <begin position="209"/>
        <end position="327"/>
    </location>
</feature>
<keyword evidence="3 5" id="KW-0227">DNA damage</keyword>
<dbReference type="InterPro" id="IPR014721">
    <property type="entry name" value="Ribsml_uS5_D2-typ_fold_subgr"/>
</dbReference>
<dbReference type="NCBIfam" id="TIGR00585">
    <property type="entry name" value="mutl"/>
    <property type="match status" value="1"/>
</dbReference>
<dbReference type="SUPFAM" id="SSF118116">
    <property type="entry name" value="DNA mismatch repair protein MutL"/>
    <property type="match status" value="1"/>
</dbReference>
<dbReference type="SMART" id="SM00853">
    <property type="entry name" value="MutL_C"/>
    <property type="match status" value="1"/>
</dbReference>
<dbReference type="GO" id="GO:0005524">
    <property type="term" value="F:ATP binding"/>
    <property type="evidence" value="ECO:0007669"/>
    <property type="project" value="InterPro"/>
</dbReference>
<comment type="function">
    <text evidence="5">This protein is involved in the repair of mismatches in DNA. It is required for dam-dependent methyl-directed DNA mismatch repair. May act as a 'molecular matchmaker', a protein that promotes the formation of a stable complex between two or more DNA-binding proteins in an ATP-dependent manner without itself being part of a final effector complex.</text>
</comment>
<name>A0A2S7KQ01_9FLAO</name>
<dbReference type="RefSeq" id="WP_104812621.1">
    <property type="nucleotide sequence ID" value="NZ_MQUB01000001.1"/>
</dbReference>
<dbReference type="InterPro" id="IPR038973">
    <property type="entry name" value="MutL/Mlh/Pms-like"/>
</dbReference>
<dbReference type="InterPro" id="IPR036890">
    <property type="entry name" value="HATPase_C_sf"/>
</dbReference>
<accession>A0A2S7KQ01</accession>
<dbReference type="FunFam" id="3.30.565.10:FF:000003">
    <property type="entry name" value="DNA mismatch repair endonuclease MutL"/>
    <property type="match status" value="1"/>
</dbReference>
<keyword evidence="4 5" id="KW-0234">DNA repair</keyword>
<dbReference type="SMART" id="SM01340">
    <property type="entry name" value="DNA_mis_repair"/>
    <property type="match status" value="1"/>
</dbReference>
<dbReference type="SUPFAM" id="SSF55874">
    <property type="entry name" value="ATPase domain of HSP90 chaperone/DNA topoisomerase II/histidine kinase"/>
    <property type="match status" value="1"/>
</dbReference>
<dbReference type="GO" id="GO:0030983">
    <property type="term" value="F:mismatched DNA binding"/>
    <property type="evidence" value="ECO:0007669"/>
    <property type="project" value="InterPro"/>
</dbReference>
<comment type="similarity">
    <text evidence="1 5">Belongs to the DNA mismatch repair MutL/HexB family.</text>
</comment>
<dbReference type="CDD" id="cd16926">
    <property type="entry name" value="HATPase_MutL-MLH-PMS-like"/>
    <property type="match status" value="1"/>
</dbReference>
<reference evidence="8 9" key="1">
    <citation type="submission" date="2016-11" db="EMBL/GenBank/DDBJ databases">
        <title>Trade-off between light-utilization and light-protection in marine flavobacteria.</title>
        <authorList>
            <person name="Kumagai Y."/>
        </authorList>
    </citation>
    <scope>NUCLEOTIDE SEQUENCE [LARGE SCALE GENOMIC DNA]</scope>
    <source>
        <strain evidence="8 9">NBRC 107741</strain>
    </source>
</reference>
<comment type="caution">
    <text evidence="8">The sequence shown here is derived from an EMBL/GenBank/DDBJ whole genome shotgun (WGS) entry which is preliminary data.</text>
</comment>
<feature type="domain" description="MutL C-terminal dimerisation" evidence="6">
    <location>
        <begin position="433"/>
        <end position="575"/>
    </location>
</feature>
<dbReference type="InterPro" id="IPR013507">
    <property type="entry name" value="DNA_mismatch_S5_2-like"/>
</dbReference>
<protein>
    <recommendedName>
        <fullName evidence="2 5">DNA mismatch repair protein MutL</fullName>
    </recommendedName>
</protein>
<evidence type="ECO:0000313" key="8">
    <source>
        <dbReference type="EMBL" id="PQB04695.1"/>
    </source>
</evidence>
<dbReference type="HAMAP" id="MF_00149">
    <property type="entry name" value="DNA_mis_repair"/>
    <property type="match status" value="1"/>
</dbReference>
<evidence type="ECO:0000256" key="4">
    <source>
        <dbReference type="ARBA" id="ARBA00023204"/>
    </source>
</evidence>
<gene>
    <name evidence="5" type="primary">mutL</name>
    <name evidence="8" type="ORF">BST85_07150</name>
</gene>
<dbReference type="Proteomes" id="UP000239800">
    <property type="component" value="Unassembled WGS sequence"/>
</dbReference>
<dbReference type="Pfam" id="PF01119">
    <property type="entry name" value="DNA_mis_repair"/>
    <property type="match status" value="1"/>
</dbReference>
<dbReference type="Gene3D" id="3.30.1540.20">
    <property type="entry name" value="MutL, C-terminal domain, dimerisation subdomain"/>
    <property type="match status" value="1"/>
</dbReference>
<organism evidence="8 9">
    <name type="scientific">Aureitalea marina</name>
    <dbReference type="NCBI Taxonomy" id="930804"/>
    <lineage>
        <taxon>Bacteria</taxon>
        <taxon>Pseudomonadati</taxon>
        <taxon>Bacteroidota</taxon>
        <taxon>Flavobacteriia</taxon>
        <taxon>Flavobacteriales</taxon>
        <taxon>Flavobacteriaceae</taxon>
        <taxon>Aureitalea</taxon>
    </lineage>
</organism>
<dbReference type="AlphaFoldDB" id="A0A2S7KQ01"/>
<dbReference type="PROSITE" id="PS00058">
    <property type="entry name" value="DNA_MISMATCH_REPAIR_1"/>
    <property type="match status" value="1"/>
</dbReference>
<dbReference type="InterPro" id="IPR014790">
    <property type="entry name" value="MutL_C"/>
</dbReference>
<dbReference type="Pfam" id="PF13589">
    <property type="entry name" value="HATPase_c_3"/>
    <property type="match status" value="1"/>
</dbReference>
<dbReference type="InterPro" id="IPR002099">
    <property type="entry name" value="MutL/Mlh/PMS"/>
</dbReference>
<dbReference type="EMBL" id="MQUB01000001">
    <property type="protein sequence ID" value="PQB04695.1"/>
    <property type="molecule type" value="Genomic_DNA"/>
</dbReference>
<dbReference type="PANTHER" id="PTHR10073:SF12">
    <property type="entry name" value="DNA MISMATCH REPAIR PROTEIN MLH1"/>
    <property type="match status" value="1"/>
</dbReference>
<dbReference type="SUPFAM" id="SSF54211">
    <property type="entry name" value="Ribosomal protein S5 domain 2-like"/>
    <property type="match status" value="1"/>
</dbReference>
<dbReference type="InterPro" id="IPR042121">
    <property type="entry name" value="MutL_C_regsub"/>
</dbReference>
<dbReference type="GO" id="GO:0006298">
    <property type="term" value="P:mismatch repair"/>
    <property type="evidence" value="ECO:0007669"/>
    <property type="project" value="UniProtKB-UniRule"/>
</dbReference>
<dbReference type="PANTHER" id="PTHR10073">
    <property type="entry name" value="DNA MISMATCH REPAIR PROTEIN MLH, PMS, MUTL"/>
    <property type="match status" value="1"/>
</dbReference>
<dbReference type="CDD" id="cd00782">
    <property type="entry name" value="MutL_Trans"/>
    <property type="match status" value="1"/>
</dbReference>
<evidence type="ECO:0000259" key="6">
    <source>
        <dbReference type="SMART" id="SM00853"/>
    </source>
</evidence>
<dbReference type="Pfam" id="PF08676">
    <property type="entry name" value="MutL_C"/>
    <property type="match status" value="1"/>
</dbReference>
<dbReference type="Gene3D" id="3.30.1370.100">
    <property type="entry name" value="MutL, C-terminal domain, regulatory subdomain"/>
    <property type="match status" value="1"/>
</dbReference>
<dbReference type="GO" id="GO:0140664">
    <property type="term" value="F:ATP-dependent DNA damage sensor activity"/>
    <property type="evidence" value="ECO:0007669"/>
    <property type="project" value="InterPro"/>
</dbReference>
<keyword evidence="9" id="KW-1185">Reference proteome</keyword>
<evidence type="ECO:0000256" key="3">
    <source>
        <dbReference type="ARBA" id="ARBA00022763"/>
    </source>
</evidence>
<dbReference type="OrthoDB" id="9763467at2"/>
<dbReference type="Gene3D" id="3.30.565.10">
    <property type="entry name" value="Histidine kinase-like ATPase, C-terminal domain"/>
    <property type="match status" value="1"/>
</dbReference>
<evidence type="ECO:0000256" key="5">
    <source>
        <dbReference type="HAMAP-Rule" id="MF_00149"/>
    </source>
</evidence>
<evidence type="ECO:0000259" key="7">
    <source>
        <dbReference type="SMART" id="SM01340"/>
    </source>
</evidence>
<proteinExistence type="inferred from homology"/>
<dbReference type="GO" id="GO:0032300">
    <property type="term" value="C:mismatch repair complex"/>
    <property type="evidence" value="ECO:0007669"/>
    <property type="project" value="InterPro"/>
</dbReference>
<dbReference type="InterPro" id="IPR042120">
    <property type="entry name" value="MutL_C_dimsub"/>
</dbReference>
<dbReference type="InterPro" id="IPR020568">
    <property type="entry name" value="Ribosomal_Su5_D2-typ_SF"/>
</dbReference>
<dbReference type="GO" id="GO:0016887">
    <property type="term" value="F:ATP hydrolysis activity"/>
    <property type="evidence" value="ECO:0007669"/>
    <property type="project" value="InterPro"/>
</dbReference>
<evidence type="ECO:0000256" key="1">
    <source>
        <dbReference type="ARBA" id="ARBA00006082"/>
    </source>
</evidence>
<sequence>MADIITLLPDHVANQIAAGEVVQRPASVVKELMENAIDAGATQVQLVVKDAGKTLIQLIDNGCGMSKADAQLSFSRHATSKIKEADDLFSLSTKGFRGEALASIAAIAQVEMRTRRPEDELAIQIRISGGEMEAAEAVTGPVGTTISVKNLFYNIPARRNFLKSDAVEQRHILDEFHRVALAHPKVHFKLISNGNDLFNLPSANLRKRIVGIFGPKTNEKLVPLEEKTEIVCISGFVLKPEYARKSRGEQFFFVNDRFIKSAYLNHAVGMAFEGIVKEGAHPGFFIFLEVDPNAIDINIHPTKTEIKFEDEHAIYAMLRSTIRHSLGQYRVAASLDFDHSLDLNPSYESTKQVPVSPKIEVDRHFNPFSEKEGKAGYSSGKPPKPEVKWESLYSGTAISDPQGFHDPAEFPLEESEELESRLFDQDTVESKQETFQVGAKYIACRIRNGMIMLHQARAHQRILYESYLSRLTMERGGSQQLLFPVKIEYDNKQLTLLEDIREGLEQMGFEFADWHSDGISIQALPAEMEEVQVERVLGQLIDDLDQELPELGYSINDRMARSLAASMAIRTGTILEAEEREQLVHELFACKEPDRAPDGRPVLITLDNKFFDKQFS</sequence>
<evidence type="ECO:0000313" key="9">
    <source>
        <dbReference type="Proteomes" id="UP000239800"/>
    </source>
</evidence>
<dbReference type="InterPro" id="IPR014762">
    <property type="entry name" value="DNA_mismatch_repair_CS"/>
</dbReference>
<dbReference type="Gene3D" id="3.30.230.10">
    <property type="match status" value="1"/>
</dbReference>
<evidence type="ECO:0000256" key="2">
    <source>
        <dbReference type="ARBA" id="ARBA00021975"/>
    </source>
</evidence>